<dbReference type="InterPro" id="IPR050662">
    <property type="entry name" value="Sec-metab_biosynth-thioest"/>
</dbReference>
<dbReference type="PANTHER" id="PTHR23131">
    <property type="entry name" value="ENDORIBONUCLEASE LACTB2"/>
    <property type="match status" value="1"/>
</dbReference>
<dbReference type="OrthoDB" id="9788263at2"/>
<dbReference type="PATRIC" id="fig|1514904.3.peg.842"/>
<evidence type="ECO:0000313" key="3">
    <source>
        <dbReference type="Proteomes" id="UP000038011"/>
    </source>
</evidence>
<reference evidence="2 3" key="1">
    <citation type="submission" date="2015-01" db="EMBL/GenBank/DDBJ databases">
        <title>Ahrensia donghaiensis sp. nov., a novel dimethylsulphoniopropionate-cleavage bacterium isolated from seawater and emended descriptions of the genus Ahrensia and Ahrensia kielensis.</title>
        <authorList>
            <person name="Liu J."/>
        </authorList>
    </citation>
    <scope>NUCLEOTIDE SEQUENCE [LARGE SCALE GENOMIC DNA]</scope>
    <source>
        <strain evidence="2 3">LZD062</strain>
    </source>
</reference>
<dbReference type="STRING" id="1514904.SU32_10050"/>
<dbReference type="SMART" id="SM00849">
    <property type="entry name" value="Lactamase_B"/>
    <property type="match status" value="1"/>
</dbReference>
<sequence>MSTKDMFSTKFDPQHGNAVSVAPGVMRVTCGNTGPFTFQGTNSYILGEDVLAVIDPGPEDEAHLETLLQAIGGRNVSHIVITHTHIDHSPLAANLKGRTGAKIVGAAPHFAARELHLGEINALDASADRNYKPDDILNDGQRVHGIGWTLEAIATPGHTANHLSFALTDTGIVFTGDHIMAWATSIVAPPDGSMSQYMASLDKMLARDDRIYFPGHGGPVNNPKQFVRGLKTHRKMRERAILERLSKGDETIPEMVRQIYRNTDPRLHGAAGLSVFAQLEALVDKGLVSCDGDPSLEKRFKLIESID</sequence>
<accession>A0A0N0VLF3</accession>
<organism evidence="2 3">
    <name type="scientific">Ahrensia marina</name>
    <dbReference type="NCBI Taxonomy" id="1514904"/>
    <lineage>
        <taxon>Bacteria</taxon>
        <taxon>Pseudomonadati</taxon>
        <taxon>Pseudomonadota</taxon>
        <taxon>Alphaproteobacteria</taxon>
        <taxon>Hyphomicrobiales</taxon>
        <taxon>Ahrensiaceae</taxon>
        <taxon>Ahrensia</taxon>
    </lineage>
</organism>
<proteinExistence type="predicted"/>
<dbReference type="SUPFAM" id="SSF56281">
    <property type="entry name" value="Metallo-hydrolase/oxidoreductase"/>
    <property type="match status" value="1"/>
</dbReference>
<gene>
    <name evidence="2" type="ORF">SU32_10050</name>
</gene>
<dbReference type="AlphaFoldDB" id="A0A0N0VLF3"/>
<dbReference type="CDD" id="cd16278">
    <property type="entry name" value="metallo-hydrolase-like_MBL-fold"/>
    <property type="match status" value="1"/>
</dbReference>
<dbReference type="PANTHER" id="PTHR23131:SF0">
    <property type="entry name" value="ENDORIBONUCLEASE LACTB2"/>
    <property type="match status" value="1"/>
</dbReference>
<dbReference type="Pfam" id="PF00753">
    <property type="entry name" value="Lactamase_B"/>
    <property type="match status" value="1"/>
</dbReference>
<dbReference type="InterPro" id="IPR036388">
    <property type="entry name" value="WH-like_DNA-bd_sf"/>
</dbReference>
<dbReference type="Pfam" id="PF17778">
    <property type="entry name" value="WHD_BLACT"/>
    <property type="match status" value="1"/>
</dbReference>
<comment type="caution">
    <text evidence="2">The sequence shown here is derived from an EMBL/GenBank/DDBJ whole genome shotgun (WGS) entry which is preliminary data.</text>
</comment>
<dbReference type="InterPro" id="IPR041516">
    <property type="entry name" value="LACTB2_WH"/>
</dbReference>
<evidence type="ECO:0000313" key="2">
    <source>
        <dbReference type="EMBL" id="KPB01214.1"/>
    </source>
</evidence>
<keyword evidence="3" id="KW-1185">Reference proteome</keyword>
<protein>
    <submittedName>
        <fullName evidence="2">Beta-lactamase</fullName>
    </submittedName>
</protein>
<dbReference type="InterPro" id="IPR001279">
    <property type="entry name" value="Metallo-B-lactamas"/>
</dbReference>
<dbReference type="RefSeq" id="WP_053999221.1">
    <property type="nucleotide sequence ID" value="NZ_JXMU01000013.1"/>
</dbReference>
<dbReference type="EMBL" id="JXMU01000013">
    <property type="protein sequence ID" value="KPB01214.1"/>
    <property type="molecule type" value="Genomic_DNA"/>
</dbReference>
<name>A0A0N0VLF3_9HYPH</name>
<dbReference type="InterPro" id="IPR036866">
    <property type="entry name" value="RibonucZ/Hydroxyglut_hydro"/>
</dbReference>
<evidence type="ECO:0000259" key="1">
    <source>
        <dbReference type="SMART" id="SM00849"/>
    </source>
</evidence>
<dbReference type="Gene3D" id="1.10.10.10">
    <property type="entry name" value="Winged helix-like DNA-binding domain superfamily/Winged helix DNA-binding domain"/>
    <property type="match status" value="1"/>
</dbReference>
<feature type="domain" description="Metallo-beta-lactamase" evidence="1">
    <location>
        <begin position="40"/>
        <end position="216"/>
    </location>
</feature>
<dbReference type="Gene3D" id="3.60.15.10">
    <property type="entry name" value="Ribonuclease Z/Hydroxyacylglutathione hydrolase-like"/>
    <property type="match status" value="1"/>
</dbReference>
<dbReference type="Proteomes" id="UP000038011">
    <property type="component" value="Unassembled WGS sequence"/>
</dbReference>